<accession>A0A1F7YPV1</accession>
<keyword evidence="1" id="KW-0547">Nucleotide-binding</keyword>
<name>A0A1F7YPV1_9BACT</name>
<proteinExistence type="predicted"/>
<evidence type="ECO:0000256" key="1">
    <source>
        <dbReference type="ARBA" id="ARBA00022741"/>
    </source>
</evidence>
<dbReference type="Gene3D" id="3.40.50.300">
    <property type="entry name" value="P-loop containing nucleotide triphosphate hydrolases"/>
    <property type="match status" value="1"/>
</dbReference>
<evidence type="ECO:0000256" key="2">
    <source>
        <dbReference type="ARBA" id="ARBA00022801"/>
    </source>
</evidence>
<dbReference type="AlphaFoldDB" id="A0A1F7YPV1"/>
<keyword evidence="2" id="KW-0378">Hydrolase</keyword>
<evidence type="ECO:0000313" key="4">
    <source>
        <dbReference type="EMBL" id="OGM29366.1"/>
    </source>
</evidence>
<dbReference type="InterPro" id="IPR004948">
    <property type="entry name" value="Nuc-triphosphatase_THEP1"/>
</dbReference>
<dbReference type="Pfam" id="PF03266">
    <property type="entry name" value="NTPase_1"/>
    <property type="match status" value="1"/>
</dbReference>
<protein>
    <recommendedName>
        <fullName evidence="6">AAA+ ATPase domain-containing protein</fullName>
    </recommendedName>
</protein>
<dbReference type="GO" id="GO:0017111">
    <property type="term" value="F:ribonucleoside triphosphate phosphatase activity"/>
    <property type="evidence" value="ECO:0007669"/>
    <property type="project" value="InterPro"/>
</dbReference>
<dbReference type="InterPro" id="IPR027417">
    <property type="entry name" value="P-loop_NTPase"/>
</dbReference>
<sequence>MKILLTGKPGIGKSTILEKVKYNFSGNKFGVISKEVKKNNKRVGFEAINHAGEKRIFAHTTDIASDYIIGDKYFVDLKAIDNFVVPELEKGINNPESLVFIDEIGRMQAFSGTFLKTVGKVLNSSSNILATIVFDPEPWSIEFKENKNVVLVRVYEENRDLLPGLLGTIFDHSSDFHKLSKSQQKFVIDLTRKYFEEENFIQISKLFKNAITYVVEKRVKVIKPGELEVKGNTDTHKVEKQKNGFRCDCDLFNGRGQYNNNHGECSHIQTVKLLEIN</sequence>
<gene>
    <name evidence="4" type="ORF">A2801_01615</name>
</gene>
<evidence type="ECO:0008006" key="6">
    <source>
        <dbReference type="Google" id="ProtNLM"/>
    </source>
</evidence>
<evidence type="ECO:0000313" key="5">
    <source>
        <dbReference type="Proteomes" id="UP000177263"/>
    </source>
</evidence>
<reference evidence="4 5" key="1">
    <citation type="journal article" date="2016" name="Nat. Commun.">
        <title>Thousands of microbial genomes shed light on interconnected biogeochemical processes in an aquifer system.</title>
        <authorList>
            <person name="Anantharaman K."/>
            <person name="Brown C.T."/>
            <person name="Hug L.A."/>
            <person name="Sharon I."/>
            <person name="Castelle C.J."/>
            <person name="Probst A.J."/>
            <person name="Thomas B.C."/>
            <person name="Singh A."/>
            <person name="Wilkins M.J."/>
            <person name="Karaoz U."/>
            <person name="Brodie E.L."/>
            <person name="Williams K.H."/>
            <person name="Hubbard S.S."/>
            <person name="Banfield J.F."/>
        </authorList>
    </citation>
    <scope>NUCLEOTIDE SEQUENCE [LARGE SCALE GENOMIC DNA]</scope>
</reference>
<evidence type="ECO:0000256" key="3">
    <source>
        <dbReference type="ARBA" id="ARBA00022840"/>
    </source>
</evidence>
<organism evidence="4 5">
    <name type="scientific">Candidatus Woesebacteria bacterium RIFCSPHIGHO2_01_FULL_41_10</name>
    <dbReference type="NCBI Taxonomy" id="1802500"/>
    <lineage>
        <taxon>Bacteria</taxon>
        <taxon>Candidatus Woeseibacteriota</taxon>
    </lineage>
</organism>
<dbReference type="Proteomes" id="UP000177263">
    <property type="component" value="Unassembled WGS sequence"/>
</dbReference>
<dbReference type="PANTHER" id="PTHR43146">
    <property type="entry name" value="CANCER-RELATED NUCLEOSIDE-TRIPHOSPHATASE"/>
    <property type="match status" value="1"/>
</dbReference>
<dbReference type="EMBL" id="MGGM01000014">
    <property type="protein sequence ID" value="OGM29366.1"/>
    <property type="molecule type" value="Genomic_DNA"/>
</dbReference>
<dbReference type="STRING" id="1802500.A2801_01615"/>
<comment type="caution">
    <text evidence="4">The sequence shown here is derived from an EMBL/GenBank/DDBJ whole genome shotgun (WGS) entry which is preliminary data.</text>
</comment>
<dbReference type="SUPFAM" id="SSF52540">
    <property type="entry name" value="P-loop containing nucleoside triphosphate hydrolases"/>
    <property type="match status" value="1"/>
</dbReference>
<keyword evidence="3" id="KW-0067">ATP-binding</keyword>
<dbReference type="PANTHER" id="PTHR43146:SF1">
    <property type="entry name" value="CANCER-RELATED NUCLEOSIDE-TRIPHOSPHATASE"/>
    <property type="match status" value="1"/>
</dbReference>
<dbReference type="GO" id="GO:0005524">
    <property type="term" value="F:ATP binding"/>
    <property type="evidence" value="ECO:0007669"/>
    <property type="project" value="UniProtKB-KW"/>
</dbReference>